<name>A0A699GPZ9_TANCI</name>
<dbReference type="PROSITE" id="PS50102">
    <property type="entry name" value="RRM"/>
    <property type="match status" value="1"/>
</dbReference>
<keyword evidence="4" id="KW-0548">Nucleotidyltransferase</keyword>
<dbReference type="Gene3D" id="3.60.10.10">
    <property type="entry name" value="Endonuclease/exonuclease/phosphatase"/>
    <property type="match status" value="1"/>
</dbReference>
<reference evidence="4" key="1">
    <citation type="journal article" date="2019" name="Sci. Rep.">
        <title>Draft genome of Tanacetum cinerariifolium, the natural source of mosquito coil.</title>
        <authorList>
            <person name="Yamashiro T."/>
            <person name="Shiraishi A."/>
            <person name="Satake H."/>
            <person name="Nakayama K."/>
        </authorList>
    </citation>
    <scope>NUCLEOTIDE SEQUENCE</scope>
</reference>
<feature type="domain" description="RRM" evidence="3">
    <location>
        <begin position="23"/>
        <end position="100"/>
    </location>
</feature>
<dbReference type="Pfam" id="PF00076">
    <property type="entry name" value="RRM_1"/>
    <property type="match status" value="1"/>
</dbReference>
<organism evidence="4">
    <name type="scientific">Tanacetum cinerariifolium</name>
    <name type="common">Dalmatian daisy</name>
    <name type="synonym">Chrysanthemum cinerariifolium</name>
    <dbReference type="NCBI Taxonomy" id="118510"/>
    <lineage>
        <taxon>Eukaryota</taxon>
        <taxon>Viridiplantae</taxon>
        <taxon>Streptophyta</taxon>
        <taxon>Embryophyta</taxon>
        <taxon>Tracheophyta</taxon>
        <taxon>Spermatophyta</taxon>
        <taxon>Magnoliopsida</taxon>
        <taxon>eudicotyledons</taxon>
        <taxon>Gunneridae</taxon>
        <taxon>Pentapetalae</taxon>
        <taxon>asterids</taxon>
        <taxon>campanulids</taxon>
        <taxon>Asterales</taxon>
        <taxon>Asteraceae</taxon>
        <taxon>Asteroideae</taxon>
        <taxon>Anthemideae</taxon>
        <taxon>Anthemidinae</taxon>
        <taxon>Tanacetum</taxon>
    </lineage>
</organism>
<evidence type="ECO:0000256" key="1">
    <source>
        <dbReference type="PROSITE-ProRule" id="PRU00176"/>
    </source>
</evidence>
<evidence type="ECO:0000313" key="4">
    <source>
        <dbReference type="EMBL" id="GEV67545.1"/>
    </source>
</evidence>
<dbReference type="CDD" id="cd00590">
    <property type="entry name" value="RRM_SF"/>
    <property type="match status" value="1"/>
</dbReference>
<proteinExistence type="predicted"/>
<sequence length="1126" mass="128316">MSSNERRPPPTNPNFKNLHDVTATAYVTNFPTLLGSKDLWKLYDKCGTVADVYIARKLSKIGQRFAFVRFLKVKNKELLIDDLNKIWIGSYHLFAAMARFEKKPNTYTKTNPKPASNHPNNHAKTTLSSTHVNPNKSYVNALNGNSSSNHATQPKTILKSVTLDESDLIDTSDMRNVIIAKVRDVHLILNINNVLNKEGFCNFQCKYIGGMWLWIEFDSPEACLKLQTNKEMSWYFSTLKHINKSFVADERVIWIETGGLPLNAWTSKAFKKIALSWGEPLFVDEDPSKNTAIGRVCIKTRIHGQVNEICKVVILGKSFNVSVKEFAGWVPDFKTMESLSSYHSEMDNSNKHDNHNSDNGSQDEEEGEIPNTNIIQEDEFVRDTLWSDEEADVEKKQDGSTNEQQNPPTDMPEYWCQQSSFMNSLSFNTCGLGTCKCKAIAKLCNKHKVSILGIQETHSLKIDPLKVKCSWGNFQFDYAECPSTGRSGGLVSIWDPNVFQRLTFFLSSIFSLLKKELVLLSIPLQLISSIISFEMLIFRTFRLEDQHVPVVHCANPIVSFKNKMEDLKPVIKVWSSNRNNTQSWEKEDLIKKIKEFDDNIATRSDHATDAPHRSFWIDKLRIKSEGQWIEDPIGIKDAFLNYYEKKFKKIEVAKVISRSPFYKSLNEEQNNYLVFSCSESKIKEAICDYGSDKSPGPDGFTFAFYKKFWDMIKGYAVYGFQRKLDQVDFGLLEFSHFFDSDQWNPYSGIQHSSWSSARGSFIPISLHYCYGGSPCYGGRCHGSRPLEKFQRVGVPFEDVELLATLTGCNAMASPFCYLGLPIDYNMALVKNWDLIIDKFSKSLSKWKASLLSIGGRSTLIIRFWALLIAWNLALASKEKKGLGIGSLYSLNHALIQKWRWGFLNIAQALWARLIVSIRGTNEDASSFFSHVQNQRVWGRIIGSINNMHEKGFIPYSSIKWRVNNGASSKFWHDTWIGNTSLQNQFPRLYRLGPNRDIMLASFHNPLSEISLNDSVDIWASYIETPEFTVKSARKHIDNNFLSDGGLATSRKGIDVASITSPICDCGIETSHHTLWTCSLATTVWHRVLNWLDLSPPIISNIQDLFAWLDDLHISSKRKILWKSFAV</sequence>
<dbReference type="AlphaFoldDB" id="A0A699GPZ9"/>
<feature type="region of interest" description="Disordered" evidence="2">
    <location>
        <begin position="389"/>
        <end position="411"/>
    </location>
</feature>
<dbReference type="InterPro" id="IPR012677">
    <property type="entry name" value="Nucleotide-bd_a/b_plait_sf"/>
</dbReference>
<keyword evidence="4" id="KW-0695">RNA-directed DNA polymerase</keyword>
<accession>A0A699GPZ9</accession>
<feature type="region of interest" description="Disordered" evidence="2">
    <location>
        <begin position="344"/>
        <end position="374"/>
    </location>
</feature>
<dbReference type="EMBL" id="BKCJ010030676">
    <property type="protein sequence ID" value="GEV67545.1"/>
    <property type="molecule type" value="Genomic_DNA"/>
</dbReference>
<dbReference type="InterPro" id="IPR035979">
    <property type="entry name" value="RBD_domain_sf"/>
</dbReference>
<dbReference type="InterPro" id="IPR036691">
    <property type="entry name" value="Endo/exonu/phosph_ase_sf"/>
</dbReference>
<dbReference type="GO" id="GO:0003723">
    <property type="term" value="F:RNA binding"/>
    <property type="evidence" value="ECO:0007669"/>
    <property type="project" value="UniProtKB-UniRule"/>
</dbReference>
<dbReference type="Gene3D" id="3.30.70.330">
    <property type="match status" value="1"/>
</dbReference>
<evidence type="ECO:0000256" key="2">
    <source>
        <dbReference type="SAM" id="MobiDB-lite"/>
    </source>
</evidence>
<protein>
    <submittedName>
        <fullName evidence="4">RNA-directed DNA polymerase, eukaryota</fullName>
    </submittedName>
</protein>
<keyword evidence="4" id="KW-0808">Transferase</keyword>
<dbReference type="PANTHER" id="PTHR33116:SF79">
    <property type="entry name" value="REVERSE TRANSCRIPTASE DOMAIN, ZINC FINGER, CCHC-TYPE-RELATED"/>
    <property type="match status" value="1"/>
</dbReference>
<gene>
    <name evidence="4" type="ORF">Tci_139522</name>
</gene>
<feature type="compositionally biased region" description="Polar residues" evidence="2">
    <location>
        <begin position="117"/>
        <end position="132"/>
    </location>
</feature>
<comment type="caution">
    <text evidence="4">The sequence shown here is derived from an EMBL/GenBank/DDBJ whole genome shotgun (WGS) entry which is preliminary data.</text>
</comment>
<feature type="compositionally biased region" description="Polar residues" evidence="2">
    <location>
        <begin position="399"/>
        <end position="408"/>
    </location>
</feature>
<evidence type="ECO:0000259" key="3">
    <source>
        <dbReference type="PROSITE" id="PS50102"/>
    </source>
</evidence>
<keyword evidence="1" id="KW-0694">RNA-binding</keyword>
<feature type="compositionally biased region" description="Low complexity" evidence="2">
    <location>
        <begin position="105"/>
        <end position="114"/>
    </location>
</feature>
<dbReference type="SUPFAM" id="SSF56219">
    <property type="entry name" value="DNase I-like"/>
    <property type="match status" value="1"/>
</dbReference>
<dbReference type="InterPro" id="IPR000504">
    <property type="entry name" value="RRM_dom"/>
</dbReference>
<dbReference type="PANTHER" id="PTHR33116">
    <property type="entry name" value="REVERSE TRANSCRIPTASE ZINC-BINDING DOMAIN-CONTAINING PROTEIN-RELATED-RELATED"/>
    <property type="match status" value="1"/>
</dbReference>
<feature type="region of interest" description="Disordered" evidence="2">
    <location>
        <begin position="105"/>
        <end position="132"/>
    </location>
</feature>
<dbReference type="GO" id="GO:0003964">
    <property type="term" value="F:RNA-directed DNA polymerase activity"/>
    <property type="evidence" value="ECO:0007669"/>
    <property type="project" value="UniProtKB-KW"/>
</dbReference>
<feature type="compositionally biased region" description="Basic and acidic residues" evidence="2">
    <location>
        <begin position="344"/>
        <end position="356"/>
    </location>
</feature>
<dbReference type="SUPFAM" id="SSF54928">
    <property type="entry name" value="RNA-binding domain, RBD"/>
    <property type="match status" value="1"/>
</dbReference>